<dbReference type="OrthoDB" id="5186832at2"/>
<proteinExistence type="predicted"/>
<gene>
    <name evidence="1" type="ORF">SAMN05443665_102985</name>
</gene>
<evidence type="ECO:0000313" key="1">
    <source>
        <dbReference type="EMBL" id="SNT43523.1"/>
    </source>
</evidence>
<organism evidence="1 2">
    <name type="scientific">Actinomadura meyerae</name>
    <dbReference type="NCBI Taxonomy" id="240840"/>
    <lineage>
        <taxon>Bacteria</taxon>
        <taxon>Bacillati</taxon>
        <taxon>Actinomycetota</taxon>
        <taxon>Actinomycetes</taxon>
        <taxon>Streptosporangiales</taxon>
        <taxon>Thermomonosporaceae</taxon>
        <taxon>Actinomadura</taxon>
    </lineage>
</organism>
<evidence type="ECO:0000313" key="2">
    <source>
        <dbReference type="Proteomes" id="UP000198318"/>
    </source>
</evidence>
<dbReference type="RefSeq" id="WP_143228128.1">
    <property type="nucleotide sequence ID" value="NZ_FZOR01000029.1"/>
</dbReference>
<accession>A0A239MMM7</accession>
<dbReference type="AlphaFoldDB" id="A0A239MMM7"/>
<sequence>MGIFGKKEQIDLSDPGEVVIADHVAAAVPDAGEYLLDSLAQFCNEQMYVRLKADIDARRAPNGWLVGNGFADVPPVGRKQTPMTFLSLLVGTARDESVISVWGTSANRGKDYNTLATTLRILVGTQGHAAAATWAIIARPEGRFSLDYLSEALRGSWDETLGLLRNKDVIRAFKNWNK</sequence>
<dbReference type="EMBL" id="FZOR01000029">
    <property type="protein sequence ID" value="SNT43523.1"/>
    <property type="molecule type" value="Genomic_DNA"/>
</dbReference>
<name>A0A239MMM7_9ACTN</name>
<reference evidence="1 2" key="1">
    <citation type="submission" date="2017-06" db="EMBL/GenBank/DDBJ databases">
        <authorList>
            <person name="Kim H.J."/>
            <person name="Triplett B.A."/>
        </authorList>
    </citation>
    <scope>NUCLEOTIDE SEQUENCE [LARGE SCALE GENOMIC DNA]</scope>
    <source>
        <strain evidence="1 2">DSM 44715</strain>
    </source>
</reference>
<dbReference type="Proteomes" id="UP000198318">
    <property type="component" value="Unassembled WGS sequence"/>
</dbReference>
<keyword evidence="2" id="KW-1185">Reference proteome</keyword>
<protein>
    <submittedName>
        <fullName evidence="1">Uncharacterized protein</fullName>
    </submittedName>
</protein>